<dbReference type="FunFam" id="3.40.50.1400:FF:000002">
    <property type="entry name" value="Ferrochelatase"/>
    <property type="match status" value="1"/>
</dbReference>
<evidence type="ECO:0000256" key="4">
    <source>
        <dbReference type="ARBA" id="ARBA00023004"/>
    </source>
</evidence>
<evidence type="ECO:0000313" key="11">
    <source>
        <dbReference type="EMBL" id="RMB02725.1"/>
    </source>
</evidence>
<comment type="similarity">
    <text evidence="1 9 10">Belongs to the ferrochelatase family.</text>
</comment>
<keyword evidence="12" id="KW-1185">Reference proteome</keyword>
<dbReference type="EC" id="4.98.1.1" evidence="9 10"/>
<reference evidence="11 12" key="1">
    <citation type="submission" date="2018-10" db="EMBL/GenBank/DDBJ databases">
        <title>Genomic Encyclopedia of Archaeal and Bacterial Type Strains, Phase II (KMG-II): from individual species to whole genera.</title>
        <authorList>
            <person name="Goeker M."/>
        </authorList>
    </citation>
    <scope>NUCLEOTIDE SEQUENCE [LARGE SCALE GENOMIC DNA]</scope>
    <source>
        <strain evidence="11 12">DSM 25217</strain>
    </source>
</reference>
<protein>
    <recommendedName>
        <fullName evidence="9 10">Ferrochelatase</fullName>
        <ecNumber evidence="9 10">4.98.1.1</ecNumber>
    </recommendedName>
    <alternativeName>
        <fullName evidence="9">Heme synthase</fullName>
    </alternativeName>
    <alternativeName>
        <fullName evidence="9">Protoheme ferro-lyase</fullName>
    </alternativeName>
</protein>
<gene>
    <name evidence="9" type="primary">hemH</name>
    <name evidence="11" type="ORF">BXY39_3076</name>
</gene>
<dbReference type="InParanoid" id="A0A3M0C1G9"/>
<dbReference type="PANTHER" id="PTHR11108">
    <property type="entry name" value="FERROCHELATASE"/>
    <property type="match status" value="1"/>
</dbReference>
<comment type="caution">
    <text evidence="11">The sequence shown here is derived from an EMBL/GenBank/DDBJ whole genome shotgun (WGS) entry which is preliminary data.</text>
</comment>
<keyword evidence="5 9" id="KW-0350">Heme biosynthesis</keyword>
<dbReference type="InterPro" id="IPR001015">
    <property type="entry name" value="Ferrochelatase"/>
</dbReference>
<evidence type="ECO:0000256" key="1">
    <source>
        <dbReference type="ARBA" id="ARBA00007718"/>
    </source>
</evidence>
<dbReference type="InterPro" id="IPR033644">
    <property type="entry name" value="Ferrochelatase_C"/>
</dbReference>
<comment type="subcellular location">
    <subcellularLocation>
        <location evidence="9 10">Cytoplasm</location>
    </subcellularLocation>
</comment>
<name>A0A3M0C1G9_9PROT</name>
<sequence length="362" mass="40357">MASETDMRTKAVPDTAFATVPAHAPADHPEIAQGRTGVLMIALGTPDAPTYWATRRYLAEFLSDPRVIEVPRLLWLPILHGPILTFRSARSARAYASIWNEDPYESPLRTITRAQAEKMQDRMGDTVHVTWAFRYGQPSIETGLQALREKGCDRILLFALYPHYSATTSASSYDKAFEVLGRMRWQPAVRTMPPYHDADFFIEALASSVRATTAGLDWQPERIIASYHSIPQAYWDKGDPYPCQCKKTSRLLQQALGLEDGVLMTTYQSRVGPTKWVGPYTDESVEALAADGIKRILLLAPAFSADCLETLEELSIELREDFLAAGGTHFAYAPCLNDTDPGMDVLERLVRRELSGWVPSGS</sequence>
<dbReference type="InterPro" id="IPR033659">
    <property type="entry name" value="Ferrochelatase_N"/>
</dbReference>
<comment type="pathway">
    <text evidence="9 10">Porphyrin-containing compound metabolism; protoheme biosynthesis; protoheme from protoporphyrin-IX: step 1/1.</text>
</comment>
<evidence type="ECO:0000313" key="12">
    <source>
        <dbReference type="Proteomes" id="UP000271227"/>
    </source>
</evidence>
<dbReference type="RefSeq" id="WP_245999293.1">
    <property type="nucleotide sequence ID" value="NZ_REFR01000014.1"/>
</dbReference>
<keyword evidence="6 9" id="KW-0456">Lyase</keyword>
<keyword evidence="7 9" id="KW-0627">Porphyrin biosynthesis</keyword>
<keyword evidence="4 9" id="KW-0408">Iron</keyword>
<dbReference type="CDD" id="cd00419">
    <property type="entry name" value="Ferrochelatase_C"/>
    <property type="match status" value="1"/>
</dbReference>
<feature type="binding site" evidence="9">
    <location>
        <position position="228"/>
    </location>
    <ligand>
        <name>Fe(2+)</name>
        <dbReference type="ChEBI" id="CHEBI:29033"/>
    </ligand>
</feature>
<dbReference type="NCBIfam" id="TIGR00109">
    <property type="entry name" value="hemH"/>
    <property type="match status" value="1"/>
</dbReference>
<comment type="catalytic activity">
    <reaction evidence="9 10">
        <text>heme b + 2 H(+) = protoporphyrin IX + Fe(2+)</text>
        <dbReference type="Rhea" id="RHEA:22584"/>
        <dbReference type="ChEBI" id="CHEBI:15378"/>
        <dbReference type="ChEBI" id="CHEBI:29033"/>
        <dbReference type="ChEBI" id="CHEBI:57306"/>
        <dbReference type="ChEBI" id="CHEBI:60344"/>
        <dbReference type="EC" id="4.98.1.1"/>
    </reaction>
</comment>
<dbReference type="Proteomes" id="UP000271227">
    <property type="component" value="Unassembled WGS sequence"/>
</dbReference>
<dbReference type="SUPFAM" id="SSF53800">
    <property type="entry name" value="Chelatase"/>
    <property type="match status" value="1"/>
</dbReference>
<organism evidence="11 12">
    <name type="scientific">Eilatimonas milleporae</name>
    <dbReference type="NCBI Taxonomy" id="911205"/>
    <lineage>
        <taxon>Bacteria</taxon>
        <taxon>Pseudomonadati</taxon>
        <taxon>Pseudomonadota</taxon>
        <taxon>Alphaproteobacteria</taxon>
        <taxon>Kordiimonadales</taxon>
        <taxon>Kordiimonadaceae</taxon>
        <taxon>Eilatimonas</taxon>
    </lineage>
</organism>
<comment type="function">
    <text evidence="9 10">Catalyzes the ferrous insertion into protoporphyrin IX.</text>
</comment>
<dbReference type="GO" id="GO:0005737">
    <property type="term" value="C:cytoplasm"/>
    <property type="evidence" value="ECO:0007669"/>
    <property type="project" value="UniProtKB-SubCell"/>
</dbReference>
<dbReference type="FunCoup" id="A0A3M0C1G9">
    <property type="interactions" value="478"/>
</dbReference>
<feature type="binding site" evidence="9">
    <location>
        <position position="309"/>
    </location>
    <ligand>
        <name>Fe(2+)</name>
        <dbReference type="ChEBI" id="CHEBI:29033"/>
    </ligand>
</feature>
<accession>A0A3M0C1G9</accession>
<evidence type="ECO:0000256" key="3">
    <source>
        <dbReference type="ARBA" id="ARBA00022723"/>
    </source>
</evidence>
<dbReference type="PROSITE" id="PS00534">
    <property type="entry name" value="FERROCHELATASE"/>
    <property type="match status" value="1"/>
</dbReference>
<evidence type="ECO:0000256" key="5">
    <source>
        <dbReference type="ARBA" id="ARBA00023133"/>
    </source>
</evidence>
<dbReference type="GO" id="GO:0006783">
    <property type="term" value="P:heme biosynthetic process"/>
    <property type="evidence" value="ECO:0007669"/>
    <property type="project" value="UniProtKB-UniRule"/>
</dbReference>
<keyword evidence="3 9" id="KW-0479">Metal-binding</keyword>
<dbReference type="EMBL" id="REFR01000014">
    <property type="protein sequence ID" value="RMB02725.1"/>
    <property type="molecule type" value="Genomic_DNA"/>
</dbReference>
<evidence type="ECO:0000256" key="6">
    <source>
        <dbReference type="ARBA" id="ARBA00023239"/>
    </source>
</evidence>
<keyword evidence="2 9" id="KW-0963">Cytoplasm</keyword>
<evidence type="ECO:0000256" key="2">
    <source>
        <dbReference type="ARBA" id="ARBA00022490"/>
    </source>
</evidence>
<evidence type="ECO:0000256" key="7">
    <source>
        <dbReference type="ARBA" id="ARBA00023244"/>
    </source>
</evidence>
<comment type="catalytic activity">
    <reaction evidence="8">
        <text>Fe-coproporphyrin III + 2 H(+) = coproporphyrin III + Fe(2+)</text>
        <dbReference type="Rhea" id="RHEA:49572"/>
        <dbReference type="ChEBI" id="CHEBI:15378"/>
        <dbReference type="ChEBI" id="CHEBI:29033"/>
        <dbReference type="ChEBI" id="CHEBI:68438"/>
        <dbReference type="ChEBI" id="CHEBI:131725"/>
        <dbReference type="EC" id="4.99.1.9"/>
    </reaction>
    <physiologicalReaction direction="right-to-left" evidence="8">
        <dbReference type="Rhea" id="RHEA:49574"/>
    </physiologicalReaction>
</comment>
<dbReference type="Pfam" id="PF00762">
    <property type="entry name" value="Ferrochelatase"/>
    <property type="match status" value="1"/>
</dbReference>
<evidence type="ECO:0000256" key="10">
    <source>
        <dbReference type="RuleBase" id="RU000607"/>
    </source>
</evidence>
<dbReference type="HAMAP" id="MF_00323">
    <property type="entry name" value="Ferrochelatase"/>
    <property type="match status" value="1"/>
</dbReference>
<proteinExistence type="inferred from homology"/>
<dbReference type="CDD" id="cd03411">
    <property type="entry name" value="Ferrochelatase_N"/>
    <property type="match status" value="1"/>
</dbReference>
<dbReference type="GO" id="GO:0004325">
    <property type="term" value="F:ferrochelatase activity"/>
    <property type="evidence" value="ECO:0007669"/>
    <property type="project" value="UniProtKB-UniRule"/>
</dbReference>
<dbReference type="PANTHER" id="PTHR11108:SF1">
    <property type="entry name" value="FERROCHELATASE, MITOCHONDRIAL"/>
    <property type="match status" value="1"/>
</dbReference>
<dbReference type="Gene3D" id="3.40.50.1400">
    <property type="match status" value="2"/>
</dbReference>
<dbReference type="GO" id="GO:0046872">
    <property type="term" value="F:metal ion binding"/>
    <property type="evidence" value="ECO:0007669"/>
    <property type="project" value="UniProtKB-KW"/>
</dbReference>
<dbReference type="UniPathway" id="UPA00252">
    <property type="reaction ID" value="UER00325"/>
</dbReference>
<dbReference type="AlphaFoldDB" id="A0A3M0C1G9"/>
<dbReference type="InterPro" id="IPR019772">
    <property type="entry name" value="Ferrochelatase_AS"/>
</dbReference>
<evidence type="ECO:0000256" key="8">
    <source>
        <dbReference type="ARBA" id="ARBA00024536"/>
    </source>
</evidence>
<evidence type="ECO:0000256" key="9">
    <source>
        <dbReference type="HAMAP-Rule" id="MF_00323"/>
    </source>
</evidence>